<comment type="cofactor">
    <cofactor evidence="1 6">
        <name>Zn(2+)</name>
        <dbReference type="ChEBI" id="CHEBI:29105"/>
    </cofactor>
</comment>
<dbReference type="Proteomes" id="UP000581206">
    <property type="component" value="Unassembled WGS sequence"/>
</dbReference>
<dbReference type="Pfam" id="PF00107">
    <property type="entry name" value="ADH_zinc_N"/>
    <property type="match status" value="1"/>
</dbReference>
<organism evidence="8 9">
    <name type="scientific">Cellulomonas denverensis</name>
    <dbReference type="NCBI Taxonomy" id="264297"/>
    <lineage>
        <taxon>Bacteria</taxon>
        <taxon>Bacillati</taxon>
        <taxon>Actinomycetota</taxon>
        <taxon>Actinomycetes</taxon>
        <taxon>Micrococcales</taxon>
        <taxon>Cellulomonadaceae</taxon>
        <taxon>Cellulomonas</taxon>
    </lineage>
</organism>
<evidence type="ECO:0000256" key="6">
    <source>
        <dbReference type="RuleBase" id="RU361277"/>
    </source>
</evidence>
<dbReference type="InterPro" id="IPR013154">
    <property type="entry name" value="ADH-like_N"/>
</dbReference>
<comment type="similarity">
    <text evidence="2 6">Belongs to the zinc-containing alcohol dehydrogenase family.</text>
</comment>
<evidence type="ECO:0000256" key="5">
    <source>
        <dbReference type="ARBA" id="ARBA00023002"/>
    </source>
</evidence>
<evidence type="ECO:0000259" key="7">
    <source>
        <dbReference type="SMART" id="SM00829"/>
    </source>
</evidence>
<sequence>MKALVYHGPGHKEWEDVPDAHVLEPTDVVVQVDTTTICGTDLHILLGDVPAVTDGRILGHEAVGTVVETGTAVGKFAVGDRVVVPAITSCGTCPYCRTGKASHCQSVGGIGWILGHLVDGTQAEFVRVPFGDTSLHRVPQGLTDEEVIFLSDIFPTGYEMGVRNGAVSPGDSVVCIGAGPVGLAAMATAHLHGAKRIIAVDLDPFRRDRAMQDFGATHAVDSGVEGWQEEIRALCGGRGADVVMEAVGIPATLEASFDLVRPYGHIANIGVHGHPVTLPIDRLWIENITITMGLVDGVTAPMLLDLVAEGQLDIRPMGTHTFRLDQMHEAYEVFGKAASNKALKVVLRR</sequence>
<dbReference type="GO" id="GO:0016491">
    <property type="term" value="F:oxidoreductase activity"/>
    <property type="evidence" value="ECO:0007669"/>
    <property type="project" value="UniProtKB-KW"/>
</dbReference>
<dbReference type="Gene3D" id="3.40.50.720">
    <property type="entry name" value="NAD(P)-binding Rossmann-like Domain"/>
    <property type="match status" value="1"/>
</dbReference>
<dbReference type="SMART" id="SM00829">
    <property type="entry name" value="PKS_ER"/>
    <property type="match status" value="1"/>
</dbReference>
<dbReference type="InterPro" id="IPR036291">
    <property type="entry name" value="NAD(P)-bd_dom_sf"/>
</dbReference>
<dbReference type="PANTHER" id="PTHR42813:SF4">
    <property type="entry name" value="NADP-DEPENDENT ISOPROPANOL DEHYDROGENASE"/>
    <property type="match status" value="1"/>
</dbReference>
<keyword evidence="5" id="KW-0560">Oxidoreductase</keyword>
<proteinExistence type="inferred from homology"/>
<dbReference type="Gene3D" id="3.90.180.10">
    <property type="entry name" value="Medium-chain alcohol dehydrogenases, catalytic domain"/>
    <property type="match status" value="1"/>
</dbReference>
<accession>A0A7X6R088</accession>
<evidence type="ECO:0000313" key="8">
    <source>
        <dbReference type="EMBL" id="NKY23917.1"/>
    </source>
</evidence>
<keyword evidence="3 6" id="KW-0479">Metal-binding</keyword>
<dbReference type="Pfam" id="PF08240">
    <property type="entry name" value="ADH_N"/>
    <property type="match status" value="1"/>
</dbReference>
<dbReference type="PANTHER" id="PTHR42813">
    <property type="entry name" value="ZINC-TYPE ALCOHOL DEHYDROGENASE-LIKE"/>
    <property type="match status" value="1"/>
</dbReference>
<evidence type="ECO:0000256" key="1">
    <source>
        <dbReference type="ARBA" id="ARBA00001947"/>
    </source>
</evidence>
<dbReference type="InterPro" id="IPR013149">
    <property type="entry name" value="ADH-like_C"/>
</dbReference>
<evidence type="ECO:0000313" key="9">
    <source>
        <dbReference type="Proteomes" id="UP000581206"/>
    </source>
</evidence>
<comment type="caution">
    <text evidence="8">The sequence shown here is derived from an EMBL/GenBank/DDBJ whole genome shotgun (WGS) entry which is preliminary data.</text>
</comment>
<reference evidence="8 9" key="1">
    <citation type="submission" date="2020-04" db="EMBL/GenBank/DDBJ databases">
        <title>MicrobeNet Type strains.</title>
        <authorList>
            <person name="Nicholson A.C."/>
        </authorList>
    </citation>
    <scope>NUCLEOTIDE SEQUENCE [LARGE SCALE GENOMIC DNA]</scope>
    <source>
        <strain evidence="8 9">ATCC BAA-788</strain>
    </source>
</reference>
<dbReference type="PROSITE" id="PS00059">
    <property type="entry name" value="ADH_ZINC"/>
    <property type="match status" value="1"/>
</dbReference>
<evidence type="ECO:0000256" key="3">
    <source>
        <dbReference type="ARBA" id="ARBA00022723"/>
    </source>
</evidence>
<dbReference type="GO" id="GO:0008270">
    <property type="term" value="F:zinc ion binding"/>
    <property type="evidence" value="ECO:0007669"/>
    <property type="project" value="InterPro"/>
</dbReference>
<keyword evidence="4 6" id="KW-0862">Zinc</keyword>
<dbReference type="RefSeq" id="WP_168631050.1">
    <property type="nucleotide sequence ID" value="NZ_BONL01000005.1"/>
</dbReference>
<keyword evidence="9" id="KW-1185">Reference proteome</keyword>
<protein>
    <submittedName>
        <fullName evidence="8">Alcohol dehydrogenase catalytic domain-containing protein</fullName>
    </submittedName>
</protein>
<name>A0A7X6R088_9CELL</name>
<dbReference type="SUPFAM" id="SSF50129">
    <property type="entry name" value="GroES-like"/>
    <property type="match status" value="1"/>
</dbReference>
<dbReference type="InterPro" id="IPR011032">
    <property type="entry name" value="GroES-like_sf"/>
</dbReference>
<dbReference type="InterPro" id="IPR020843">
    <property type="entry name" value="ER"/>
</dbReference>
<dbReference type="InterPro" id="IPR002328">
    <property type="entry name" value="ADH_Zn_CS"/>
</dbReference>
<gene>
    <name evidence="8" type="ORF">HGA03_14695</name>
</gene>
<dbReference type="AlphaFoldDB" id="A0A7X6R088"/>
<evidence type="ECO:0000256" key="4">
    <source>
        <dbReference type="ARBA" id="ARBA00022833"/>
    </source>
</evidence>
<dbReference type="EMBL" id="JAAXOX010000010">
    <property type="protein sequence ID" value="NKY23917.1"/>
    <property type="molecule type" value="Genomic_DNA"/>
</dbReference>
<feature type="domain" description="Enoyl reductase (ER)" evidence="7">
    <location>
        <begin position="8"/>
        <end position="347"/>
    </location>
</feature>
<dbReference type="SUPFAM" id="SSF51735">
    <property type="entry name" value="NAD(P)-binding Rossmann-fold domains"/>
    <property type="match status" value="1"/>
</dbReference>
<evidence type="ECO:0000256" key="2">
    <source>
        <dbReference type="ARBA" id="ARBA00008072"/>
    </source>
</evidence>